<evidence type="ECO:0000256" key="5">
    <source>
        <dbReference type="ARBA" id="ARBA00041575"/>
    </source>
</evidence>
<keyword evidence="2" id="KW-0834">Unfolded protein response</keyword>
<feature type="compositionally biased region" description="Polar residues" evidence="7">
    <location>
        <begin position="472"/>
        <end position="481"/>
    </location>
</feature>
<feature type="domain" description="UBX" evidence="8">
    <location>
        <begin position="293"/>
        <end position="368"/>
    </location>
</feature>
<organism evidence="9 10">
    <name type="scientific">Plakobranchus ocellatus</name>
    <dbReference type="NCBI Taxonomy" id="259542"/>
    <lineage>
        <taxon>Eukaryota</taxon>
        <taxon>Metazoa</taxon>
        <taxon>Spiralia</taxon>
        <taxon>Lophotrochozoa</taxon>
        <taxon>Mollusca</taxon>
        <taxon>Gastropoda</taxon>
        <taxon>Heterobranchia</taxon>
        <taxon>Euthyneura</taxon>
        <taxon>Panpulmonata</taxon>
        <taxon>Sacoglossa</taxon>
        <taxon>Placobranchoidea</taxon>
        <taxon>Plakobranchidae</taxon>
        <taxon>Plakobranchus</taxon>
    </lineage>
</organism>
<feature type="region of interest" description="Disordered" evidence="7">
    <location>
        <begin position="257"/>
        <end position="283"/>
    </location>
</feature>
<dbReference type="PANTHER" id="PTHR46424">
    <property type="entry name" value="UBX DOMAIN-CONTAINING PROTEIN 4"/>
    <property type="match status" value="1"/>
</dbReference>
<protein>
    <recommendedName>
        <fullName evidence="4">UBX domain-containing protein 4</fullName>
    </recommendedName>
    <alternativeName>
        <fullName evidence="5">UBX domain-containing protein 2</fullName>
    </alternativeName>
</protein>
<feature type="region of interest" description="Disordered" evidence="7">
    <location>
        <begin position="413"/>
        <end position="481"/>
    </location>
</feature>
<dbReference type="GO" id="GO:0036503">
    <property type="term" value="P:ERAD pathway"/>
    <property type="evidence" value="ECO:0007669"/>
    <property type="project" value="TreeGrafter"/>
</dbReference>
<feature type="compositionally biased region" description="Low complexity" evidence="7">
    <location>
        <begin position="413"/>
        <end position="433"/>
    </location>
</feature>
<dbReference type="GO" id="GO:0005789">
    <property type="term" value="C:endoplasmic reticulum membrane"/>
    <property type="evidence" value="ECO:0007669"/>
    <property type="project" value="UniProtKB-SubCell"/>
</dbReference>
<dbReference type="InterPro" id="IPR029071">
    <property type="entry name" value="Ubiquitin-like_domsf"/>
</dbReference>
<dbReference type="EMBL" id="BLXT01006233">
    <property type="protein sequence ID" value="GFO30343.1"/>
    <property type="molecule type" value="Genomic_DNA"/>
</dbReference>
<dbReference type="SMART" id="SM00166">
    <property type="entry name" value="UBX"/>
    <property type="match status" value="1"/>
</dbReference>
<feature type="compositionally biased region" description="Basic and acidic residues" evidence="7">
    <location>
        <begin position="257"/>
        <end position="281"/>
    </location>
</feature>
<dbReference type="InterPro" id="IPR001012">
    <property type="entry name" value="UBX_dom"/>
</dbReference>
<comment type="subunit">
    <text evidence="3">Directly interacts with VCP. Interacts with UBQLN1. Forms a complex with VCP and UBQLN1.</text>
</comment>
<proteinExistence type="predicted"/>
<dbReference type="SUPFAM" id="SSF54236">
    <property type="entry name" value="Ubiquitin-like"/>
    <property type="match status" value="1"/>
</dbReference>
<comment type="subcellular location">
    <subcellularLocation>
        <location evidence="1">Endoplasmic reticulum membrane</location>
        <topology evidence="1">Peripheral membrane protein</topology>
    </subcellularLocation>
</comment>
<dbReference type="PANTHER" id="PTHR46424:SF1">
    <property type="entry name" value="UBX DOMAIN-CONTAINING PROTEIN 4"/>
    <property type="match status" value="1"/>
</dbReference>
<evidence type="ECO:0000313" key="10">
    <source>
        <dbReference type="Proteomes" id="UP000735302"/>
    </source>
</evidence>
<comment type="function">
    <text evidence="6">Involved in endoplasmic reticulum-associated protein degradation (ERAD). Acts as a platform to recruit both UBQLN1 and VCP to the ER during ERAD.</text>
</comment>
<evidence type="ECO:0000259" key="8">
    <source>
        <dbReference type="PROSITE" id="PS50033"/>
    </source>
</evidence>
<sequence>MKWFQGDIPSAIKTAKTNKSVFIVFIAGDCDKTREMENNLHSEEVTRLCEQNKAVAVKLAGGSNDCKFFSQIYPVVVIPSIFFIGDNGVPLEVIGECKSAEEFREKVKKTLEIQKSTSATAAEAASSIESAGASAQAEQKSSDAASPITNAAEEVDETGSGDDNSNTQGKQSLEERVDRAKELLEQKRQEKMRKEAEEARQKEIERRNIGQGVQKLREQQKEMQLLEAKRELQKEKENDRLARQKVKEEIERDRAEKALKFNKQKNEQAQAREEENRRKLAEQQAALAEEQARRSDIARIQFRMADGSFLTQQFPATETFRTIEEFIIQHLGSEVSLSTSFPRRMFTAADRDKTLQELQLAPSAAILVIPRGQSGSEIRSSRDAGLVANITNLVLSPFFFVWNILCSLLGFSGSSPPSPQEQTSSGGSAATSSDRNRSGLQKGPATSNSRQEGAIRRFRNTQDDDDEDERNTWNGNSTQQM</sequence>
<dbReference type="GO" id="GO:0006986">
    <property type="term" value="P:response to unfolded protein"/>
    <property type="evidence" value="ECO:0007669"/>
    <property type="project" value="UniProtKB-KW"/>
</dbReference>
<dbReference type="Gene3D" id="3.10.20.90">
    <property type="entry name" value="Phosphatidylinositol 3-kinase Catalytic Subunit, Chain A, domain 1"/>
    <property type="match status" value="1"/>
</dbReference>
<gene>
    <name evidence="9" type="ORF">PoB_005684800</name>
</gene>
<dbReference type="SUPFAM" id="SSF52833">
    <property type="entry name" value="Thioredoxin-like"/>
    <property type="match status" value="1"/>
</dbReference>
<keyword evidence="10" id="KW-1185">Reference proteome</keyword>
<feature type="compositionally biased region" description="Low complexity" evidence="7">
    <location>
        <begin position="130"/>
        <end position="139"/>
    </location>
</feature>
<evidence type="ECO:0000256" key="7">
    <source>
        <dbReference type="SAM" id="MobiDB-lite"/>
    </source>
</evidence>
<accession>A0AAV4CH15</accession>
<dbReference type="CDD" id="cd16117">
    <property type="entry name" value="UBX_UBXN4"/>
    <property type="match status" value="1"/>
</dbReference>
<dbReference type="PROSITE" id="PS50033">
    <property type="entry name" value="UBX"/>
    <property type="match status" value="1"/>
</dbReference>
<dbReference type="Pfam" id="PF23187">
    <property type="entry name" value="UBX7_N"/>
    <property type="match status" value="1"/>
</dbReference>
<evidence type="ECO:0000256" key="4">
    <source>
        <dbReference type="ARBA" id="ARBA00040925"/>
    </source>
</evidence>
<dbReference type="InterPro" id="IPR036249">
    <property type="entry name" value="Thioredoxin-like_sf"/>
</dbReference>
<dbReference type="Pfam" id="PF00789">
    <property type="entry name" value="UBX"/>
    <property type="match status" value="1"/>
</dbReference>
<reference evidence="9 10" key="1">
    <citation type="journal article" date="2021" name="Elife">
        <title>Chloroplast acquisition without the gene transfer in kleptoplastic sea slugs, Plakobranchus ocellatus.</title>
        <authorList>
            <person name="Maeda T."/>
            <person name="Takahashi S."/>
            <person name="Yoshida T."/>
            <person name="Shimamura S."/>
            <person name="Takaki Y."/>
            <person name="Nagai Y."/>
            <person name="Toyoda A."/>
            <person name="Suzuki Y."/>
            <person name="Arimoto A."/>
            <person name="Ishii H."/>
            <person name="Satoh N."/>
            <person name="Nishiyama T."/>
            <person name="Hasebe M."/>
            <person name="Maruyama T."/>
            <person name="Minagawa J."/>
            <person name="Obokata J."/>
            <person name="Shigenobu S."/>
        </authorList>
    </citation>
    <scope>NUCLEOTIDE SEQUENCE [LARGE SCALE GENOMIC DNA]</scope>
</reference>
<comment type="caution">
    <text evidence="9">The sequence shown here is derived from an EMBL/GenBank/DDBJ whole genome shotgun (WGS) entry which is preliminary data.</text>
</comment>
<name>A0AAV4CH15_9GAST</name>
<dbReference type="AlphaFoldDB" id="A0AAV4CH15"/>
<feature type="compositionally biased region" description="Polar residues" evidence="7">
    <location>
        <begin position="161"/>
        <end position="171"/>
    </location>
</feature>
<evidence type="ECO:0000313" key="9">
    <source>
        <dbReference type="EMBL" id="GFO30343.1"/>
    </source>
</evidence>
<dbReference type="Gene3D" id="3.40.30.10">
    <property type="entry name" value="Glutaredoxin"/>
    <property type="match status" value="1"/>
</dbReference>
<evidence type="ECO:0000256" key="3">
    <source>
        <dbReference type="ARBA" id="ARBA00038812"/>
    </source>
</evidence>
<evidence type="ECO:0000256" key="1">
    <source>
        <dbReference type="ARBA" id="ARBA00004406"/>
    </source>
</evidence>
<dbReference type="Proteomes" id="UP000735302">
    <property type="component" value="Unassembled WGS sequence"/>
</dbReference>
<evidence type="ECO:0000256" key="6">
    <source>
        <dbReference type="ARBA" id="ARBA00046062"/>
    </source>
</evidence>
<evidence type="ECO:0000256" key="2">
    <source>
        <dbReference type="ARBA" id="ARBA00023230"/>
    </source>
</evidence>
<feature type="region of interest" description="Disordered" evidence="7">
    <location>
        <begin position="130"/>
        <end position="177"/>
    </location>
</feature>